<evidence type="ECO:0000256" key="1">
    <source>
        <dbReference type="SAM" id="MobiDB-lite"/>
    </source>
</evidence>
<organism evidence="2 3">
    <name type="scientific">Cyclocybe aegerita</name>
    <name type="common">Black poplar mushroom</name>
    <name type="synonym">Agrocybe aegerita</name>
    <dbReference type="NCBI Taxonomy" id="1973307"/>
    <lineage>
        <taxon>Eukaryota</taxon>
        <taxon>Fungi</taxon>
        <taxon>Dikarya</taxon>
        <taxon>Basidiomycota</taxon>
        <taxon>Agaricomycotina</taxon>
        <taxon>Agaricomycetes</taxon>
        <taxon>Agaricomycetidae</taxon>
        <taxon>Agaricales</taxon>
        <taxon>Agaricineae</taxon>
        <taxon>Bolbitiaceae</taxon>
        <taxon>Cyclocybe</taxon>
    </lineage>
</organism>
<dbReference type="Proteomes" id="UP000467700">
    <property type="component" value="Unassembled WGS sequence"/>
</dbReference>
<feature type="region of interest" description="Disordered" evidence="1">
    <location>
        <begin position="324"/>
        <end position="357"/>
    </location>
</feature>
<gene>
    <name evidence="2" type="ORF">AAE3_LOCUS9652</name>
</gene>
<proteinExistence type="predicted"/>
<protein>
    <submittedName>
        <fullName evidence="2">Uncharacterized protein</fullName>
    </submittedName>
</protein>
<evidence type="ECO:0000313" key="3">
    <source>
        <dbReference type="Proteomes" id="UP000467700"/>
    </source>
</evidence>
<reference evidence="2 3" key="1">
    <citation type="submission" date="2020-01" db="EMBL/GenBank/DDBJ databases">
        <authorList>
            <person name="Gupta K D."/>
        </authorList>
    </citation>
    <scope>NUCLEOTIDE SEQUENCE [LARGE SCALE GENOMIC DNA]</scope>
</reference>
<feature type="compositionally biased region" description="Polar residues" evidence="1">
    <location>
        <begin position="344"/>
        <end position="357"/>
    </location>
</feature>
<dbReference type="OrthoDB" id="3033067at2759"/>
<comment type="caution">
    <text evidence="2">The sequence shown here is derived from an EMBL/GenBank/DDBJ whole genome shotgun (WGS) entry which is preliminary data.</text>
</comment>
<evidence type="ECO:0000313" key="2">
    <source>
        <dbReference type="EMBL" id="CAA7267364.1"/>
    </source>
</evidence>
<dbReference type="EMBL" id="CACVBS010000059">
    <property type="protein sequence ID" value="CAA7267364.1"/>
    <property type="molecule type" value="Genomic_DNA"/>
</dbReference>
<sequence length="357" mass="40241">MYAAGVEGGYTADVLALIQRQYLKRWPVLLPHEQEQSPDFLAAIDDDVPEEEYAIPSEDKMKAEEYTKAMEEHTEYQHVLTFQKGIKQWMTYQHIKDNDMDPNTLSSNNPYHILMHKLTGIMQKKLRLKTPVNVWRQNHQDEVEAELREMVVVKDLFKKIPQDEKDNCTSLAKQEHVVALTEWERELNAPLSMSPAHRQRCIHGLVQFMQPMIDLVLEATGLMVTVLAGGLEPAHGGTTPGDIKMNFRHMEHTRYKKYIVPIFGSFLQKCFTPEECRSRALPANKPSDEGLDPLDPIYLDAAGVNFDTLPLPTALNTQSLPAAMTKEPVPVPPHPGSPLPAAQVLTSHPSLPTGLNA</sequence>
<name>A0A8S0VYU3_CYCAE</name>
<feature type="compositionally biased region" description="Pro residues" evidence="1">
    <location>
        <begin position="329"/>
        <end position="338"/>
    </location>
</feature>
<dbReference type="AlphaFoldDB" id="A0A8S0VYU3"/>
<keyword evidence="3" id="KW-1185">Reference proteome</keyword>
<accession>A0A8S0VYU3</accession>